<dbReference type="SUPFAM" id="SSF50911">
    <property type="entry name" value="Mannose 6-phosphate receptor domain"/>
    <property type="match status" value="1"/>
</dbReference>
<keyword evidence="4" id="KW-1015">Disulfide bond</keyword>
<dbReference type="InterPro" id="IPR028146">
    <property type="entry name" value="PRKCSH_N"/>
</dbReference>
<feature type="coiled-coil region" evidence="5">
    <location>
        <begin position="155"/>
        <end position="282"/>
    </location>
</feature>
<dbReference type="AlphaFoldDB" id="A0A162IK65"/>
<dbReference type="PANTHER" id="PTHR12630">
    <property type="entry name" value="N-LINKED OLIGOSACCHARIDE PROCESSING"/>
    <property type="match status" value="1"/>
</dbReference>
<dbReference type="EMBL" id="AZGY01000009">
    <property type="protein sequence ID" value="KZZ95362.1"/>
    <property type="molecule type" value="Genomic_DNA"/>
</dbReference>
<dbReference type="PANTHER" id="PTHR12630:SF1">
    <property type="entry name" value="GLUCOSIDASE 2 SUBUNIT BETA"/>
    <property type="match status" value="1"/>
</dbReference>
<dbReference type="GO" id="GO:0017177">
    <property type="term" value="C:glucosidase II complex"/>
    <property type="evidence" value="ECO:0007669"/>
    <property type="project" value="TreeGrafter"/>
</dbReference>
<dbReference type="InterPro" id="IPR044865">
    <property type="entry name" value="MRH_dom"/>
</dbReference>
<dbReference type="Pfam" id="PF13015">
    <property type="entry name" value="PRKCSH_1"/>
    <property type="match status" value="1"/>
</dbReference>
<dbReference type="InterPro" id="IPR009011">
    <property type="entry name" value="Man6P_isomerase_rcpt-bd_dom_sf"/>
</dbReference>
<evidence type="ECO:0000259" key="7">
    <source>
        <dbReference type="PROSITE" id="PS51914"/>
    </source>
</evidence>
<feature type="signal peptide" evidence="6">
    <location>
        <begin position="1"/>
        <end position="21"/>
    </location>
</feature>
<dbReference type="Gene3D" id="2.70.130.10">
    <property type="entry name" value="Mannose-6-phosphate receptor binding domain"/>
    <property type="match status" value="1"/>
</dbReference>
<accession>A0A162IK65</accession>
<evidence type="ECO:0000256" key="2">
    <source>
        <dbReference type="ARBA" id="ARBA00022729"/>
    </source>
</evidence>
<gene>
    <name evidence="8" type="ORF">AAL_04593</name>
</gene>
<dbReference type="Proteomes" id="UP000078544">
    <property type="component" value="Unassembled WGS sequence"/>
</dbReference>
<keyword evidence="3" id="KW-0256">Endoplasmic reticulum</keyword>
<dbReference type="PROSITE" id="PS51914">
    <property type="entry name" value="MRH"/>
    <property type="match status" value="1"/>
</dbReference>
<evidence type="ECO:0000256" key="6">
    <source>
        <dbReference type="SAM" id="SignalP"/>
    </source>
</evidence>
<feature type="domain" description="MRH" evidence="7">
    <location>
        <begin position="438"/>
        <end position="552"/>
    </location>
</feature>
<dbReference type="STRING" id="1081109.A0A162IK65"/>
<reference evidence="8 9" key="1">
    <citation type="journal article" date="2016" name="Genome Biol. Evol.">
        <title>Divergent and convergent evolution of fungal pathogenicity.</title>
        <authorList>
            <person name="Shang Y."/>
            <person name="Xiao G."/>
            <person name="Zheng P."/>
            <person name="Cen K."/>
            <person name="Zhan S."/>
            <person name="Wang C."/>
        </authorList>
    </citation>
    <scope>NUCLEOTIDE SEQUENCE [LARGE SCALE GENOMIC DNA]</scope>
    <source>
        <strain evidence="8 9">RCEF 2490</strain>
    </source>
</reference>
<protein>
    <recommendedName>
        <fullName evidence="1">Glucosidase 2 subunit beta</fullName>
    </recommendedName>
</protein>
<feature type="coiled-coil region" evidence="5">
    <location>
        <begin position="395"/>
        <end position="422"/>
    </location>
</feature>
<dbReference type="OrthoDB" id="28322at2759"/>
<evidence type="ECO:0000313" key="9">
    <source>
        <dbReference type="Proteomes" id="UP000078544"/>
    </source>
</evidence>
<feature type="chain" id="PRO_5007835750" description="Glucosidase 2 subunit beta" evidence="6">
    <location>
        <begin position="22"/>
        <end position="567"/>
    </location>
</feature>
<comment type="caution">
    <text evidence="8">The sequence shown here is derived from an EMBL/GenBank/DDBJ whole genome shotgun (WGS) entry which is preliminary data.</text>
</comment>
<keyword evidence="9" id="KW-1185">Reference proteome</keyword>
<evidence type="ECO:0000313" key="8">
    <source>
        <dbReference type="EMBL" id="KZZ95362.1"/>
    </source>
</evidence>
<evidence type="ECO:0000256" key="4">
    <source>
        <dbReference type="ARBA" id="ARBA00023157"/>
    </source>
</evidence>
<evidence type="ECO:0000256" key="5">
    <source>
        <dbReference type="SAM" id="Coils"/>
    </source>
</evidence>
<organism evidence="8 9">
    <name type="scientific">Moelleriella libera RCEF 2490</name>
    <dbReference type="NCBI Taxonomy" id="1081109"/>
    <lineage>
        <taxon>Eukaryota</taxon>
        <taxon>Fungi</taxon>
        <taxon>Dikarya</taxon>
        <taxon>Ascomycota</taxon>
        <taxon>Pezizomycotina</taxon>
        <taxon>Sordariomycetes</taxon>
        <taxon>Hypocreomycetidae</taxon>
        <taxon>Hypocreales</taxon>
        <taxon>Clavicipitaceae</taxon>
        <taxon>Moelleriella</taxon>
    </lineage>
</organism>
<name>A0A162IK65_9HYPO</name>
<dbReference type="GO" id="GO:0006491">
    <property type="term" value="P:N-glycan processing"/>
    <property type="evidence" value="ECO:0007669"/>
    <property type="project" value="TreeGrafter"/>
</dbReference>
<evidence type="ECO:0000256" key="3">
    <source>
        <dbReference type="ARBA" id="ARBA00022824"/>
    </source>
</evidence>
<dbReference type="Pfam" id="PF12999">
    <property type="entry name" value="PRKCSH-like"/>
    <property type="match status" value="2"/>
</dbReference>
<sequence length="567" mass="62446">MQRHYTLVLLGALTPLTAVAAGSLPRGVGPEFISHYEGKTEFSCISNTSIKLSFDRVNDNTCDCPDGSDEPGTAACAHIDPLSPQQPVPGSGLISASVKHALPGFWCENKGHIGSYLPFLYVNDGMCDHDLCCDGSEEYSGIGGVKCENRCVSIGKEYKRLAEEKRQKMERAASQKNALLKEARNLRQKAEAKIAQLDAEIKALEAKKIDLQKKHEAAQLRDRNRVVKSEGGAGGKLGVLIGVAKTRVKELRESLERVVEQRNDLRSRVEELEEILKKFKEEYNPNFNDEGVKAAVKAFEDYAAGQADTTHDDVPDSDVDDVLKEDDENNGVNWAEFESGDEGSDTDILYSFEAYLPESLRALLHDKIASVKLWLIRNGILADKGSAGGAESQVAKAAREAVEAAERELGDKTRDRDSETQDLRKDYGALDIFRAIKGKCVTLDAGEYEYELCYLDKTMQNSKKGYGHTNMGNFVRIERQVADDEERLDGKSLGKGERTVLKYEDGQQCWNGPRRSTDVWLGCADKEELWRVSEAEKCVYKMEVGTPAACEEPAGSAPGGGGGRDEL</sequence>
<evidence type="ECO:0000256" key="1">
    <source>
        <dbReference type="ARBA" id="ARBA00022387"/>
    </source>
</evidence>
<dbReference type="InterPro" id="IPR039794">
    <property type="entry name" value="Gtb1-like"/>
</dbReference>
<dbReference type="InterPro" id="IPR036607">
    <property type="entry name" value="PRKCSH"/>
</dbReference>
<proteinExistence type="predicted"/>
<keyword evidence="5" id="KW-0175">Coiled coil</keyword>
<keyword evidence="2 6" id="KW-0732">Signal</keyword>